<dbReference type="InterPro" id="IPR044821">
    <property type="entry name" value="At1g28695/At4g15970-like"/>
</dbReference>
<accession>M8BB52</accession>
<feature type="domain" description="Nucleotide-diphospho-sugar transferase" evidence="1">
    <location>
        <begin position="395"/>
        <end position="454"/>
    </location>
</feature>
<name>M8BB52_AEGTA</name>
<reference evidence="2" key="1">
    <citation type="submission" date="2015-06" db="UniProtKB">
        <authorList>
            <consortium name="EnsemblPlants"/>
        </authorList>
    </citation>
    <scope>IDENTIFICATION</scope>
</reference>
<dbReference type="AlphaFoldDB" id="M8BB52"/>
<dbReference type="PANTHER" id="PTHR46038:SF14">
    <property type="entry name" value="NUCLEOTIDE-DIPHOSPHO-SUGAR TRANSFERASE FAMILY PROTEIN"/>
    <property type="match status" value="1"/>
</dbReference>
<dbReference type="EnsemblPlants" id="EMT10875">
    <property type="protein sequence ID" value="EMT10875"/>
    <property type="gene ID" value="F775_18121"/>
</dbReference>
<evidence type="ECO:0000313" key="2">
    <source>
        <dbReference type="EnsemblPlants" id="EMT10875"/>
    </source>
</evidence>
<dbReference type="InterPro" id="IPR005069">
    <property type="entry name" value="Nucl-diP-sugar_transferase"/>
</dbReference>
<sequence>MVSFLLGAAVATVCVLFFMSASPGRSLVDVAAWSHNNGTAAQHHHLRSVADDLDAARNLTVVAAPAPAPVQAASPYGDLEEVLARAATADRTVIMTQINAAWTKPGSLLDLFFESFRTGEGGVARLLDHLVIVTMDPAAYAGCQLVHPHCYFLRTTGVDYRGEKFFMSKDYLEMMWGRNKFQQTILQLGYNFLFTDVDVMWFRDPFKHISMGADIAISSDVFMGDPYSLGNFPNGGFLFVRSCNKTIEFYRHWQAGRYRFFGKHEQDVFNLIKHEMTDRLGVAIQFLDTTYISGFCQLSRDLNKICTLHANCCVGLGAKLHDLRNVLDVWRNYTAAPVPDKRAGKFQWKRFMVYTTSSVFIGDPYSLGFPNGGFLFMRSCNKTIRVLPALAGRPDVNVMWFRDPFKHISMGADIAISSDIFMGDPYSLGNFPNGGFLFVRSCNKAIEFYRHWQTGR</sequence>
<proteinExistence type="predicted"/>
<dbReference type="Pfam" id="PF03407">
    <property type="entry name" value="Nucleotid_trans"/>
    <property type="match status" value="2"/>
</dbReference>
<feature type="domain" description="Nucleotide-diphospho-sugar transferase" evidence="1">
    <location>
        <begin position="126"/>
        <end position="323"/>
    </location>
</feature>
<organism evidence="2">
    <name type="scientific">Aegilops tauschii</name>
    <name type="common">Tausch's goatgrass</name>
    <name type="synonym">Aegilops squarrosa</name>
    <dbReference type="NCBI Taxonomy" id="37682"/>
    <lineage>
        <taxon>Eukaryota</taxon>
        <taxon>Viridiplantae</taxon>
        <taxon>Streptophyta</taxon>
        <taxon>Embryophyta</taxon>
        <taxon>Tracheophyta</taxon>
        <taxon>Spermatophyta</taxon>
        <taxon>Magnoliopsida</taxon>
        <taxon>Liliopsida</taxon>
        <taxon>Poales</taxon>
        <taxon>Poaceae</taxon>
        <taxon>BOP clade</taxon>
        <taxon>Pooideae</taxon>
        <taxon>Triticodae</taxon>
        <taxon>Triticeae</taxon>
        <taxon>Triticinae</taxon>
        <taxon>Aegilops</taxon>
    </lineage>
</organism>
<evidence type="ECO:0000259" key="1">
    <source>
        <dbReference type="Pfam" id="PF03407"/>
    </source>
</evidence>
<protein>
    <recommendedName>
        <fullName evidence="1">Nucleotide-diphospho-sugar transferase domain-containing protein</fullName>
    </recommendedName>
</protein>
<dbReference type="PANTHER" id="PTHR46038">
    <property type="entry name" value="EXPRESSED PROTEIN-RELATED"/>
    <property type="match status" value="1"/>
</dbReference>